<dbReference type="RefSeq" id="WP_024047850.1">
    <property type="nucleotide sequence ID" value="NZ_BAABXU010000001.1"/>
</dbReference>
<accession>A0A6N3E1T5</accession>
<keyword evidence="3" id="KW-1185">Reference proteome</keyword>
<evidence type="ECO:0000313" key="1">
    <source>
        <dbReference type="EMBL" id="MCB5445664.1"/>
    </source>
</evidence>
<sequence length="164" mass="19396">MELYHGSYCEIKNPNISFSRDSLDFGRGFYLTNIKQQAIEWVNRFIRREKDGCVNIYDIDLDGLSKIYKIKKFPSYNMEWLDFILDCRNGSTRYLDYDIIIGGIADDKVYNTIELYEFSLITKDEALNRLKYYKPNNQICITNQEILDKYLQFKLCEVIGNGSK</sequence>
<organism evidence="2">
    <name type="scientific">Intestinibacter bartlettii</name>
    <dbReference type="NCBI Taxonomy" id="261299"/>
    <lineage>
        <taxon>Bacteria</taxon>
        <taxon>Bacillati</taxon>
        <taxon>Bacillota</taxon>
        <taxon>Clostridia</taxon>
        <taxon>Peptostreptococcales</taxon>
        <taxon>Peptostreptococcaceae</taxon>
        <taxon>Intestinibacter</taxon>
    </lineage>
</organism>
<reference evidence="2" key="1">
    <citation type="submission" date="2019-11" db="EMBL/GenBank/DDBJ databases">
        <authorList>
            <person name="Feng L."/>
        </authorList>
    </citation>
    <scope>NUCLEOTIDE SEQUENCE</scope>
    <source>
        <strain evidence="2">IbartlettiiLFYP30</strain>
    </source>
</reference>
<dbReference type="InterPro" id="IPR025051">
    <property type="entry name" value="DUF3990"/>
</dbReference>
<dbReference type="Proteomes" id="UP001299409">
    <property type="component" value="Unassembled WGS sequence"/>
</dbReference>
<evidence type="ECO:0000313" key="3">
    <source>
        <dbReference type="Proteomes" id="UP001299409"/>
    </source>
</evidence>
<proteinExistence type="predicted"/>
<protein>
    <submittedName>
        <fullName evidence="1">DUF3990 domain-containing protein</fullName>
    </submittedName>
</protein>
<dbReference type="AlphaFoldDB" id="A0A6N3E1T5"/>
<dbReference type="EMBL" id="CACRUE010000033">
    <property type="protein sequence ID" value="VYU34612.1"/>
    <property type="molecule type" value="Genomic_DNA"/>
</dbReference>
<dbReference type="Pfam" id="PF13151">
    <property type="entry name" value="DUF3990"/>
    <property type="match status" value="1"/>
</dbReference>
<reference evidence="1 3" key="2">
    <citation type="submission" date="2021-10" db="EMBL/GenBank/DDBJ databases">
        <title>Collection of gut derived symbiotic bacterial strains cultured from healthy donors.</title>
        <authorList>
            <person name="Lin H."/>
            <person name="Littmann E."/>
            <person name="Claire K."/>
            <person name="Pamer E."/>
        </authorList>
    </citation>
    <scope>NUCLEOTIDE SEQUENCE [LARGE SCALE GENOMIC DNA]</scope>
    <source>
        <strain evidence="1 3">MSK.17.68</strain>
    </source>
</reference>
<gene>
    <name evidence="2" type="ORF">IBLFYP30_02421</name>
    <name evidence="1" type="ORF">LIP50_05530</name>
</gene>
<evidence type="ECO:0000313" key="2">
    <source>
        <dbReference type="EMBL" id="VYU34612.1"/>
    </source>
</evidence>
<name>A0A6N3E1T5_9FIRM</name>
<dbReference type="EMBL" id="JAJBMB010000004">
    <property type="protein sequence ID" value="MCB5445664.1"/>
    <property type="molecule type" value="Genomic_DNA"/>
</dbReference>